<evidence type="ECO:0000313" key="2">
    <source>
        <dbReference type="Proteomes" id="UP000261324"/>
    </source>
</evidence>
<dbReference type="GO" id="GO:0016740">
    <property type="term" value="F:transferase activity"/>
    <property type="evidence" value="ECO:0007669"/>
    <property type="project" value="UniProtKB-KW"/>
</dbReference>
<proteinExistence type="predicted"/>
<sequence length="279" mass="32654">MKTPEQLKGAIRNLAKEKGIHAQEVLQIFMFERIIERLSISAYREIFILKGGLLISAMLGIQERTTMDMDTTVKGFPMEEQNIREALTEILNQPVNDGVQFELLDLSPIREDDEYENFRASLQAVYGKMKIPMKIDITTGDEITPREIQFSYPFLFDDRCVSVMAYTMETILAEKYETIIRRNIGNTRARDFYDLHLLYRLYRQHADWDLLKKAVLATAKKRESISKLYDNGRILPALENSAVLQQLWKRYQEQNLYAKEIGYSEIMETVREFTENINL</sequence>
<dbReference type="AlphaFoldDB" id="A0A3E4PXN6"/>
<keyword evidence="1" id="KW-0808">Transferase</keyword>
<dbReference type="RefSeq" id="WP_117659194.1">
    <property type="nucleotide sequence ID" value="NZ_QSRA01000005.1"/>
</dbReference>
<dbReference type="InterPro" id="IPR014942">
    <property type="entry name" value="AbiEii"/>
</dbReference>
<organism evidence="1 2">
    <name type="scientific">Dorea formicigenerans</name>
    <dbReference type="NCBI Taxonomy" id="39486"/>
    <lineage>
        <taxon>Bacteria</taxon>
        <taxon>Bacillati</taxon>
        <taxon>Bacillota</taxon>
        <taxon>Clostridia</taxon>
        <taxon>Lachnospirales</taxon>
        <taxon>Lachnospiraceae</taxon>
        <taxon>Dorea</taxon>
    </lineage>
</organism>
<dbReference type="Pfam" id="PF08843">
    <property type="entry name" value="AbiEii"/>
    <property type="match status" value="1"/>
</dbReference>
<evidence type="ECO:0000313" key="1">
    <source>
        <dbReference type="EMBL" id="RGK84866.1"/>
    </source>
</evidence>
<dbReference type="EMBL" id="QSRA01000005">
    <property type="protein sequence ID" value="RGK84866.1"/>
    <property type="molecule type" value="Genomic_DNA"/>
</dbReference>
<accession>A0A3E4PXN6</accession>
<name>A0A3E4PXN6_9FIRM</name>
<gene>
    <name evidence="1" type="ORF">DXC93_05145</name>
</gene>
<dbReference type="Proteomes" id="UP000261324">
    <property type="component" value="Unassembled WGS sequence"/>
</dbReference>
<comment type="caution">
    <text evidence="1">The sequence shown here is derived from an EMBL/GenBank/DDBJ whole genome shotgun (WGS) entry which is preliminary data.</text>
</comment>
<protein>
    <submittedName>
        <fullName evidence="1">Nucleotidyl transferase AbiEii/AbiGii toxin family protein</fullName>
    </submittedName>
</protein>
<reference evidence="1 2" key="1">
    <citation type="submission" date="2018-08" db="EMBL/GenBank/DDBJ databases">
        <title>A genome reference for cultivated species of the human gut microbiota.</title>
        <authorList>
            <person name="Zou Y."/>
            <person name="Xue W."/>
            <person name="Luo G."/>
        </authorList>
    </citation>
    <scope>NUCLEOTIDE SEQUENCE [LARGE SCALE GENOMIC DNA]</scope>
    <source>
        <strain evidence="1 2">TF09-3</strain>
    </source>
</reference>